<dbReference type="Proteomes" id="UP000003505">
    <property type="component" value="Unassembled WGS sequence"/>
</dbReference>
<accession>C9LXW4</accession>
<organism evidence="1 2">
    <name type="scientific">Selenomonas sputigena (strain ATCC 35185 / DSM 20758 / CCUG 44933 / VPI D19B-28)</name>
    <dbReference type="NCBI Taxonomy" id="546271"/>
    <lineage>
        <taxon>Bacteria</taxon>
        <taxon>Bacillati</taxon>
        <taxon>Bacillota</taxon>
        <taxon>Negativicutes</taxon>
        <taxon>Selenomonadales</taxon>
        <taxon>Selenomonadaceae</taxon>
        <taxon>Selenomonas</taxon>
    </lineage>
</organism>
<proteinExistence type="predicted"/>
<protein>
    <submittedName>
        <fullName evidence="1">Uncharacterized protein</fullName>
    </submittedName>
</protein>
<sequence>MELGFPDICTENLSFIKRKLAEKSVMARKKVCCEFFQHG</sequence>
<comment type="caution">
    <text evidence="1">The sequence shown here is derived from an EMBL/GenBank/DDBJ whole genome shotgun (WGS) entry which is preliminary data.</text>
</comment>
<dbReference type="EMBL" id="ACKP02000049">
    <property type="protein sequence ID" value="EEX76497.1"/>
    <property type="molecule type" value="Genomic_DNA"/>
</dbReference>
<reference evidence="1 2" key="1">
    <citation type="submission" date="2009-09" db="EMBL/GenBank/DDBJ databases">
        <authorList>
            <person name="Weinstock G."/>
            <person name="Sodergren E."/>
            <person name="Clifton S."/>
            <person name="Fulton L."/>
            <person name="Fulton B."/>
            <person name="Courtney L."/>
            <person name="Fronick C."/>
            <person name="Harrison M."/>
            <person name="Strong C."/>
            <person name="Farmer C."/>
            <person name="Delahaunty K."/>
            <person name="Markovic C."/>
            <person name="Hall O."/>
            <person name="Minx P."/>
            <person name="Tomlinson C."/>
            <person name="Mitreva M."/>
            <person name="Nelson J."/>
            <person name="Hou S."/>
            <person name="Wollam A."/>
            <person name="Pepin K.H."/>
            <person name="Johnson M."/>
            <person name="Bhonagiri V."/>
            <person name="Nash W.E."/>
            <person name="Warren W."/>
            <person name="Chinwalla A."/>
            <person name="Mardis E.R."/>
            <person name="Wilson R.K."/>
        </authorList>
    </citation>
    <scope>NUCLEOTIDE SEQUENCE [LARGE SCALE GENOMIC DNA]</scope>
    <source>
        <strain evidence="2">ATCC 35185 / DSM 20758 / VPI D19B-28</strain>
    </source>
</reference>
<dbReference type="AlphaFoldDB" id="C9LXW4"/>
<evidence type="ECO:0000313" key="1">
    <source>
        <dbReference type="EMBL" id="EEX76497.1"/>
    </source>
</evidence>
<gene>
    <name evidence="1" type="ORF">SELSPUOL_02322</name>
</gene>
<name>C9LXW4_SELS3</name>
<evidence type="ECO:0000313" key="2">
    <source>
        <dbReference type="Proteomes" id="UP000003505"/>
    </source>
</evidence>